<dbReference type="RefSeq" id="WP_103679115.1">
    <property type="nucleotide sequence ID" value="NZ_LPWH01000002.1"/>
</dbReference>
<keyword evidence="2" id="KW-1185">Reference proteome</keyword>
<reference evidence="2" key="1">
    <citation type="submission" date="2015-12" db="EMBL/GenBank/DDBJ databases">
        <authorList>
            <person name="Lodha T.D."/>
            <person name="Chintalapati S."/>
            <person name="Chintalapati V.R."/>
            <person name="Sravanthi T."/>
        </authorList>
    </citation>
    <scope>NUCLEOTIDE SEQUENCE [LARGE SCALE GENOMIC DNA]</scope>
    <source>
        <strain evidence="2">JC133</strain>
    </source>
</reference>
<organism evidence="1 2">
    <name type="scientific">Alkalispirochaeta sphaeroplastigenens</name>
    <dbReference type="NCBI Taxonomy" id="1187066"/>
    <lineage>
        <taxon>Bacteria</taxon>
        <taxon>Pseudomonadati</taxon>
        <taxon>Spirochaetota</taxon>
        <taxon>Spirochaetia</taxon>
        <taxon>Spirochaetales</taxon>
        <taxon>Spirochaetaceae</taxon>
        <taxon>Alkalispirochaeta</taxon>
    </lineage>
</organism>
<accession>A0A2S4K140</accession>
<name>A0A2S4K140_9SPIO</name>
<evidence type="ECO:0008006" key="3">
    <source>
        <dbReference type="Google" id="ProtNLM"/>
    </source>
</evidence>
<sequence length="431" mass="47113">MTNICAGLLERAFPERPDLVDRLRVLIDGVRPALEEQRSHFPSPPGAFPLDSGESLLVVPRDIPGGIVPEQLEQVLEEVWEHTLSGIMVSSLADLSGTISGDLVREYRLMTELLPEPSPEPPSGAESFLAMLEQLLGDLSRGVQILAVPDLFRPSREEEDGIVGVLKEADPDLLLAGDHARGHDLAWPGGRPREGREPLGQVLLEAVLNEDGRGLGEWLQALPDRESCRAWINQVPFLFRGAGEGVRMDVNLPLDQQARSLEALHTLQCALAGVPAFVLPRAILQGAEDLRAGAGAGAGDDDGDGDAKDDSELGELAGLVLPRLRDLLRIRLEEPAFDPVSSQRVVPGDPRMVVLERGGTGARPVLCLQNLSRDPVEFRDRLDRYPWPESAVVEDILTGDLVFPSREGELFSFELQPREVLWLRFGESSPE</sequence>
<evidence type="ECO:0000313" key="2">
    <source>
        <dbReference type="Proteomes" id="UP000237350"/>
    </source>
</evidence>
<protein>
    <recommendedName>
        <fullName evidence="3">Maltogenic Amylase C-terminal domain-containing protein</fullName>
    </recommendedName>
</protein>
<gene>
    <name evidence="1" type="ORF">AU468_01000</name>
</gene>
<dbReference type="EMBL" id="LPWH01000002">
    <property type="protein sequence ID" value="POR05483.1"/>
    <property type="molecule type" value="Genomic_DNA"/>
</dbReference>
<dbReference type="Proteomes" id="UP000237350">
    <property type="component" value="Unassembled WGS sequence"/>
</dbReference>
<proteinExistence type="predicted"/>
<dbReference type="AlphaFoldDB" id="A0A2S4K140"/>
<evidence type="ECO:0000313" key="1">
    <source>
        <dbReference type="EMBL" id="POR05483.1"/>
    </source>
</evidence>
<dbReference type="OrthoDB" id="9952114at2"/>
<comment type="caution">
    <text evidence="1">The sequence shown here is derived from an EMBL/GenBank/DDBJ whole genome shotgun (WGS) entry which is preliminary data.</text>
</comment>